<accession>A0ABR8SAN4</accession>
<dbReference type="Proteomes" id="UP000634919">
    <property type="component" value="Unassembled WGS sequence"/>
</dbReference>
<name>A0ABR8SAN4_9BURK</name>
<dbReference type="Pfam" id="PF20335">
    <property type="entry name" value="DUF6630"/>
    <property type="match status" value="1"/>
</dbReference>
<reference evidence="3 4" key="1">
    <citation type="submission" date="2020-08" db="EMBL/GenBank/DDBJ databases">
        <title>A Genomic Blueprint of the Chicken Gut Microbiome.</title>
        <authorList>
            <person name="Gilroy R."/>
            <person name="Ravi A."/>
            <person name="Getino M."/>
            <person name="Pursley I."/>
            <person name="Horton D.L."/>
            <person name="Alikhan N.-F."/>
            <person name="Baker D."/>
            <person name="Gharbi K."/>
            <person name="Hall N."/>
            <person name="Watson M."/>
            <person name="Adriaenssens E.M."/>
            <person name="Foster-Nyarko E."/>
            <person name="Jarju S."/>
            <person name="Secka A."/>
            <person name="Antonio M."/>
            <person name="Oren A."/>
            <person name="Chaudhuri R."/>
            <person name="La Ragione R.M."/>
            <person name="Hildebrand F."/>
            <person name="Pallen M.J."/>
        </authorList>
    </citation>
    <scope>NUCLEOTIDE SEQUENCE [LARGE SCALE GENOMIC DNA]</scope>
    <source>
        <strain evidence="3 4">Sa2CVA6</strain>
    </source>
</reference>
<dbReference type="Pfam" id="PF25135">
    <property type="entry name" value="DUF7822"/>
    <property type="match status" value="1"/>
</dbReference>
<dbReference type="RefSeq" id="WP_191722945.1">
    <property type="nucleotide sequence ID" value="NZ_JACSQK010000004.1"/>
</dbReference>
<gene>
    <name evidence="3" type="ORF">H9646_08550</name>
</gene>
<feature type="domain" description="DUF6630" evidence="1">
    <location>
        <begin position="572"/>
        <end position="709"/>
    </location>
</feature>
<dbReference type="InterPro" id="IPR056724">
    <property type="entry name" value="DUF7822"/>
</dbReference>
<evidence type="ECO:0000259" key="2">
    <source>
        <dbReference type="Pfam" id="PF25135"/>
    </source>
</evidence>
<keyword evidence="4" id="KW-1185">Reference proteome</keyword>
<evidence type="ECO:0000313" key="4">
    <source>
        <dbReference type="Proteomes" id="UP000634919"/>
    </source>
</evidence>
<evidence type="ECO:0000259" key="1">
    <source>
        <dbReference type="Pfam" id="PF20335"/>
    </source>
</evidence>
<protein>
    <submittedName>
        <fullName evidence="3">Uncharacterized protein</fullName>
    </submittedName>
</protein>
<organism evidence="3 4">
    <name type="scientific">Comamonas avium</name>
    <dbReference type="NCBI Taxonomy" id="2762231"/>
    <lineage>
        <taxon>Bacteria</taxon>
        <taxon>Pseudomonadati</taxon>
        <taxon>Pseudomonadota</taxon>
        <taxon>Betaproteobacteria</taxon>
        <taxon>Burkholderiales</taxon>
        <taxon>Comamonadaceae</taxon>
        <taxon>Comamonas</taxon>
    </lineage>
</organism>
<proteinExistence type="predicted"/>
<sequence length="726" mass="80790">MPAYALLLAHDEFPSSSTHWPVEPGGVCDGWAEWFDTTPLLFSVLMGDAQQLPKQVPCSAYEDKDALSALVAPMAQVKARWQWLKACMEPLPSHWSASMCAQWQAMDSTITTSQRQWLLLDSAMLCPHDFDEPEFAHFLHAQRDVCRQWDGHTPVLPEALQILKQDPHAQLGWWSPAVIARTAAIEQDDEQDWPAWLVEHYTLRHFGAWDEQTQTYCVVPKRHPSTGLPPHSEDERMSLPVGMVTPYGRWLQHPDDGAHLVFASHGYISVWQPESVPGAGAVSGLKDFNGLWVLPPTAGYLNAMALTPHVMQCKSPQAPDAYDLYSLPGLVPLHTAVTDASYSADTDGVMRISCQAADGNTTMQVLNPQGQPLFDSTYAHIGEFNLKTGLAVAWRRIAPSDDKDQTNSRFGEGVVHLCGKEIMACTYERIERGFNDSPPKVLPGSKLLAFTHQGQPHIYNTQGKLLSSPDIWCSHLHRKLQKNALMAFMGERPGAQMGMFSIKDFSFTPTGETWQDYDDALQGVIQRLRQAPLPATTETITRAALIKAQDADWMQRMATIVCLGQPTASAQLLQDWRDCVAHPDAQVLSGESEDEEAAAPGEQDIKLPDGDNFYTLYWLHLQAIAAQFAHIDWKDTDALRSSTWLSGAHDWHWDKDLQGDAISDGFASLAQHLAPQGLALLHLPCSDDAWRYAVVRSQDAPELITMLGQAARHAWVETTSEPWTED</sequence>
<evidence type="ECO:0000313" key="3">
    <source>
        <dbReference type="EMBL" id="MBD7960535.1"/>
    </source>
</evidence>
<feature type="domain" description="DUF7822" evidence="2">
    <location>
        <begin position="23"/>
        <end position="161"/>
    </location>
</feature>
<dbReference type="EMBL" id="JACSQK010000004">
    <property type="protein sequence ID" value="MBD7960535.1"/>
    <property type="molecule type" value="Genomic_DNA"/>
</dbReference>
<comment type="caution">
    <text evidence="3">The sequence shown here is derived from an EMBL/GenBank/DDBJ whole genome shotgun (WGS) entry which is preliminary data.</text>
</comment>
<dbReference type="InterPro" id="IPR046582">
    <property type="entry name" value="DUF6630"/>
</dbReference>